<dbReference type="Gene3D" id="2.40.50.140">
    <property type="entry name" value="Nucleic acid-binding proteins"/>
    <property type="match status" value="1"/>
</dbReference>
<dbReference type="Proteomes" id="UP000290289">
    <property type="component" value="Chromosome 6"/>
</dbReference>
<evidence type="ECO:0000313" key="2">
    <source>
        <dbReference type="Proteomes" id="UP000290289"/>
    </source>
</evidence>
<gene>
    <name evidence="1" type="ORF">DVH24_007982</name>
</gene>
<dbReference type="EMBL" id="RDQH01000332">
    <property type="protein sequence ID" value="RXH95482.1"/>
    <property type="molecule type" value="Genomic_DNA"/>
</dbReference>
<dbReference type="AlphaFoldDB" id="A0A498JPG2"/>
<protein>
    <submittedName>
        <fullName evidence="1">Uncharacterized protein</fullName>
    </submittedName>
</protein>
<proteinExistence type="predicted"/>
<reference evidence="1 2" key="1">
    <citation type="submission" date="2018-10" db="EMBL/GenBank/DDBJ databases">
        <title>A high-quality apple genome assembly.</title>
        <authorList>
            <person name="Hu J."/>
        </authorList>
    </citation>
    <scope>NUCLEOTIDE SEQUENCE [LARGE SCALE GENOMIC DNA]</scope>
    <source>
        <strain evidence="2">cv. HFTH1</strain>
        <tissue evidence="1">Young leaf</tissue>
    </source>
</reference>
<dbReference type="InterPro" id="IPR012340">
    <property type="entry name" value="NA-bd_OB-fold"/>
</dbReference>
<keyword evidence="2" id="KW-1185">Reference proteome</keyword>
<comment type="caution">
    <text evidence="1">The sequence shown here is derived from an EMBL/GenBank/DDBJ whole genome shotgun (WGS) entry which is preliminary data.</text>
</comment>
<sequence>MNFRTIRIKGQYKVVPHDTQVIFTATTVFKKLSTVFPPIPRRRFFLLDFNILYPRFNIDDILTNVIGHITAVQQLEPKQINQIIVQKCDIHIENIKKDELSITLWKLSLPIIGVYKFKSQDLPWFSTCKVPANEAKILRTARRLTIDELAFLDPNLYKNLKTRLLVLQSSRIISTRFSHGDYIRKSIGTPNWHQTIRTQVLKKDVCLNGECGSAVRMPNSKTHFWKKHFGMDCKDLAMNQRLVDQQQLPNEFLRLIGQKKIFHLRFENRKNSFNSSDVLLYNVSDKTALEPITPQIYQEQP</sequence>
<name>A0A498JPG2_MALDO</name>
<evidence type="ECO:0000313" key="1">
    <source>
        <dbReference type="EMBL" id="RXH95482.1"/>
    </source>
</evidence>
<accession>A0A498JPG2</accession>
<organism evidence="1 2">
    <name type="scientific">Malus domestica</name>
    <name type="common">Apple</name>
    <name type="synonym">Pyrus malus</name>
    <dbReference type="NCBI Taxonomy" id="3750"/>
    <lineage>
        <taxon>Eukaryota</taxon>
        <taxon>Viridiplantae</taxon>
        <taxon>Streptophyta</taxon>
        <taxon>Embryophyta</taxon>
        <taxon>Tracheophyta</taxon>
        <taxon>Spermatophyta</taxon>
        <taxon>Magnoliopsida</taxon>
        <taxon>eudicotyledons</taxon>
        <taxon>Gunneridae</taxon>
        <taxon>Pentapetalae</taxon>
        <taxon>rosids</taxon>
        <taxon>fabids</taxon>
        <taxon>Rosales</taxon>
        <taxon>Rosaceae</taxon>
        <taxon>Amygdaloideae</taxon>
        <taxon>Maleae</taxon>
        <taxon>Malus</taxon>
    </lineage>
</organism>